<dbReference type="SUPFAM" id="SSF159501">
    <property type="entry name" value="EreA/ChaN-like"/>
    <property type="match status" value="1"/>
</dbReference>
<evidence type="ECO:0000313" key="3">
    <source>
        <dbReference type="EMBL" id="RMM53847.1"/>
    </source>
</evidence>
<reference evidence="3 4" key="1">
    <citation type="submission" date="2018-08" db="EMBL/GenBank/DDBJ databases">
        <title>Recombination of ecologically and evolutionarily significant loci maintains genetic cohesion in the Pseudomonas syringae species complex.</title>
        <authorList>
            <person name="Dillon M."/>
            <person name="Thakur S."/>
            <person name="Almeida R.N.D."/>
            <person name="Weir B.S."/>
            <person name="Guttman D.S."/>
        </authorList>
    </citation>
    <scope>NUCLEOTIDE SEQUENCE [LARGE SCALE GENOMIC DNA]</scope>
    <source>
        <strain evidence="3 4">NCPPB2445</strain>
    </source>
</reference>
<dbReference type="PIRSF" id="PIRSF020419">
    <property type="entry name" value="Fe_uptake_reg_CjrA_prd"/>
    <property type="match status" value="1"/>
</dbReference>
<dbReference type="Gene3D" id="3.40.50.11550">
    <property type="match status" value="1"/>
</dbReference>
<feature type="region of interest" description="Disordered" evidence="1">
    <location>
        <begin position="288"/>
        <end position="314"/>
    </location>
</feature>
<dbReference type="EMBL" id="RBOJ01000027">
    <property type="protein sequence ID" value="RMM53847.1"/>
    <property type="molecule type" value="Genomic_DNA"/>
</dbReference>
<dbReference type="Proteomes" id="UP000270661">
    <property type="component" value="Unassembled WGS sequence"/>
</dbReference>
<comment type="caution">
    <text evidence="3">The sequence shown here is derived from an EMBL/GenBank/DDBJ whole genome shotgun (WGS) entry which is preliminary data.</text>
</comment>
<gene>
    <name evidence="3" type="ORF">ALQ77_04177</name>
</gene>
<dbReference type="CDD" id="cd14727">
    <property type="entry name" value="ChanN-like"/>
    <property type="match status" value="1"/>
</dbReference>
<protein>
    <recommendedName>
        <fullName evidence="2">Haem-binding uptake Tiki superfamily ChaN domain-containing protein</fullName>
    </recommendedName>
</protein>
<proteinExistence type="predicted"/>
<dbReference type="Gene3D" id="1.10.8.760">
    <property type="entry name" value="Haem-binding uptake, Tiki superfamily, ChaN, domain 2"/>
    <property type="match status" value="1"/>
</dbReference>
<evidence type="ECO:0000256" key="1">
    <source>
        <dbReference type="SAM" id="MobiDB-lite"/>
    </source>
</evidence>
<evidence type="ECO:0000259" key="2">
    <source>
        <dbReference type="Pfam" id="PF04187"/>
    </source>
</evidence>
<keyword evidence="4" id="KW-1185">Reference proteome</keyword>
<dbReference type="STRING" id="47879.AXG94_10850"/>
<feature type="domain" description="Haem-binding uptake Tiki superfamily ChaN" evidence="2">
    <location>
        <begin position="54"/>
        <end position="243"/>
    </location>
</feature>
<dbReference type="Pfam" id="PF04187">
    <property type="entry name" value="Cofac_haem_bdg"/>
    <property type="match status" value="1"/>
</dbReference>
<evidence type="ECO:0000313" key="4">
    <source>
        <dbReference type="Proteomes" id="UP000270661"/>
    </source>
</evidence>
<dbReference type="InterPro" id="IPR016773">
    <property type="entry name" value="Fe3_uptake_reg_CjrA_prd"/>
</dbReference>
<dbReference type="AlphaFoldDB" id="A0A3M3EW47"/>
<feature type="compositionally biased region" description="Basic and acidic residues" evidence="1">
    <location>
        <begin position="301"/>
        <end position="314"/>
    </location>
</feature>
<sequence>MPIHEHLRRERRLMRLILILVLSVLAACQSIAPPPINGRIRDLHSGQAVAPGALIEHLANAPRVIVGEQHDNPDHHALQLWLLQGLARQRAQGSLLLEMLTPSQQSRVDGLRQLPVLPGNLVDALDWSPGWDWKLYGPVVEYALAQRYPLLAANLDVVEIQRFYRQAPALSGTRSNGVAVKDELLGQIRESHCGLLPESQMPAMLAVQQQRDRRMAERLLAAPTPALLFAGAWHGRKDVGVPLHAQDLGADVAPVVLMLAEEGSVVTSAMADYVWYTPATPPVDYCAQMRGQPQKPIPAGKKKDPARAGSNNRD</sequence>
<organism evidence="3 4">
    <name type="scientific">Pseudomonas corrugata</name>
    <dbReference type="NCBI Taxonomy" id="47879"/>
    <lineage>
        <taxon>Bacteria</taxon>
        <taxon>Pseudomonadati</taxon>
        <taxon>Pseudomonadota</taxon>
        <taxon>Gammaproteobacteria</taxon>
        <taxon>Pseudomonadales</taxon>
        <taxon>Pseudomonadaceae</taxon>
        <taxon>Pseudomonas</taxon>
    </lineage>
</organism>
<dbReference type="InterPro" id="IPR007314">
    <property type="entry name" value="Cofac_haem-bd_dom"/>
</dbReference>
<accession>A0A3M3EW47</accession>
<name>A0A3M3EW47_9PSED</name>